<organism evidence="2 3">
    <name type="scientific">Vogesella fluminis</name>
    <dbReference type="NCBI Taxonomy" id="1069161"/>
    <lineage>
        <taxon>Bacteria</taxon>
        <taxon>Pseudomonadati</taxon>
        <taxon>Pseudomonadota</taxon>
        <taxon>Betaproteobacteria</taxon>
        <taxon>Neisseriales</taxon>
        <taxon>Chromobacteriaceae</taxon>
        <taxon>Vogesella</taxon>
    </lineage>
</organism>
<dbReference type="RefSeq" id="WP_189354182.1">
    <property type="nucleotide sequence ID" value="NZ_BMYP01000037.1"/>
</dbReference>
<keyword evidence="3" id="KW-1185">Reference proteome</keyword>
<feature type="signal peptide" evidence="1">
    <location>
        <begin position="1"/>
        <end position="22"/>
    </location>
</feature>
<proteinExistence type="predicted"/>
<feature type="chain" id="PRO_5047400409" evidence="1">
    <location>
        <begin position="23"/>
        <end position="317"/>
    </location>
</feature>
<name>A0ABQ3HBE6_9NEIS</name>
<comment type="caution">
    <text evidence="2">The sequence shown here is derived from an EMBL/GenBank/DDBJ whole genome shotgun (WGS) entry which is preliminary data.</text>
</comment>
<reference evidence="3" key="1">
    <citation type="journal article" date="2019" name="Int. J. Syst. Evol. Microbiol.">
        <title>The Global Catalogue of Microorganisms (GCM) 10K type strain sequencing project: providing services to taxonomists for standard genome sequencing and annotation.</title>
        <authorList>
            <consortium name="The Broad Institute Genomics Platform"/>
            <consortium name="The Broad Institute Genome Sequencing Center for Infectious Disease"/>
            <person name="Wu L."/>
            <person name="Ma J."/>
        </authorList>
    </citation>
    <scope>NUCLEOTIDE SEQUENCE [LARGE SCALE GENOMIC DNA]</scope>
    <source>
        <strain evidence="3">KCTC 23713</strain>
    </source>
</reference>
<dbReference type="EMBL" id="BMYP01000037">
    <property type="protein sequence ID" value="GHD80368.1"/>
    <property type="molecule type" value="Genomic_DNA"/>
</dbReference>
<dbReference type="Proteomes" id="UP000662678">
    <property type="component" value="Unassembled WGS sequence"/>
</dbReference>
<gene>
    <name evidence="2" type="ORF">GCM10011419_24990</name>
</gene>
<evidence type="ECO:0000313" key="2">
    <source>
        <dbReference type="EMBL" id="GHD80368.1"/>
    </source>
</evidence>
<keyword evidence="1" id="KW-0732">Signal</keyword>
<protein>
    <submittedName>
        <fullName evidence="2">Uncharacterized protein</fullName>
    </submittedName>
</protein>
<sequence>MSLIANTFRVALCGALTATVQAAELPWCMLPTPDWVVLAYENEGKQPQGVKQMVETLYETGFKPNVGQVGKKKKVWQDKYDFDAHGRLVRRSRAGDQPDQFDYDTSGRLTIYLNRPVTYQDDYHYNITGGDQLDSEAVTVTQLDDGTWQKTSITTAVYDPSRRYKVGEREIARYGRDCQLQTRQWEMTPGPGGGPLQIETATGRYALNRRLKMRSAWLRTPLSDGNWQRSTFTEVFIDGQWQRWAAMPSSVKEYTPQGEIRSEHQLDQQGQVNLRQVYAFLPDSRGNNTRKLLVKEYDERKDGSFGAMVWERKYTYY</sequence>
<evidence type="ECO:0000313" key="3">
    <source>
        <dbReference type="Proteomes" id="UP000662678"/>
    </source>
</evidence>
<evidence type="ECO:0000256" key="1">
    <source>
        <dbReference type="SAM" id="SignalP"/>
    </source>
</evidence>
<accession>A0ABQ3HBE6</accession>